<feature type="domain" description="STAS" evidence="7">
    <location>
        <begin position="462"/>
        <end position="571"/>
    </location>
</feature>
<feature type="transmembrane region" description="Helical" evidence="6">
    <location>
        <begin position="365"/>
        <end position="383"/>
    </location>
</feature>
<dbReference type="InterPro" id="IPR036513">
    <property type="entry name" value="STAS_dom_sf"/>
</dbReference>
<feature type="transmembrane region" description="Helical" evidence="6">
    <location>
        <begin position="105"/>
        <end position="123"/>
    </location>
</feature>
<feature type="transmembrane region" description="Helical" evidence="6">
    <location>
        <begin position="135"/>
        <end position="153"/>
    </location>
</feature>
<dbReference type="SUPFAM" id="SSF52091">
    <property type="entry name" value="SpoIIaa-like"/>
    <property type="match status" value="1"/>
</dbReference>
<feature type="transmembrane region" description="Helical" evidence="6">
    <location>
        <begin position="75"/>
        <end position="93"/>
    </location>
</feature>
<dbReference type="CDD" id="cd07042">
    <property type="entry name" value="STAS_SulP_like_sulfate_transporter"/>
    <property type="match status" value="1"/>
</dbReference>
<sequence>MKAIHSRLERLPSQTKKYFSTHLKADAIAGLTVAVMGVPQAMAYAVIAELPPIYGLYTAMITCVVAALFGSSHHLVTGPTNAICMVILSLVAHLPEKYGLDRFEIVLLLTFMVGAIQLSLGLLRLGGIIKYVSHAVVIGFTAGAGILIAFNQIKNLIGIQFQERPEHFYQVIGATFQQIGNTNPYALAVGILTIALVIVVPRLNAKLPGAFIAVVVSGAFSYLLGWHEPSVGEWRVEIVKDLEPIQASFANMIHFPDTILSPNFELAHELSLGAVALAVLGLIEAASIARAVASQSGQRLDFNREFIGQGAGNLVGSFFSSFAGSGSFTRTAVNFKSGAATRMAAVFSALWTALTILLLADVANYIPKASLAGILIVIAYTMIDKQRLVVTWRSTRNSRIVLFGTLASTLVLPLEYAIIVGVSLSLILLLRTTGTTDLTQLVFNEDSTIDEVPFNRAPESEVVTVNMEGDLYFAAAEDLDYELLSCITPKTRVVILRMKRLRTVGSTAMAILEHFWQILKERDLKLVVCGIEEDLKKVMTGSGLRNRIGEQNIFYADNRLFQSTELALARARSMVEMERNRKLSDAPAPEAEPDKTITAKQLLTPRLLRFGNQHQLREATWLVSEMYKHIKTKAARKLFLQDREGKLYGGLNLWTLLKALGSSIKEDEATTLNEDVLSQQLRTNFHDPITDLCQTDLPRLTVDTPLHELVSQSIANQQLMLAILNESGQITGVVTQMDLLRGIGRLKGFNPEKELPKV</sequence>
<dbReference type="EMBL" id="JACYFG010000040">
    <property type="protein sequence ID" value="MBD5781225.1"/>
    <property type="molecule type" value="Genomic_DNA"/>
</dbReference>
<dbReference type="AlphaFoldDB" id="A0A927FBA7"/>
<dbReference type="Gene3D" id="3.30.750.24">
    <property type="entry name" value="STAS domain"/>
    <property type="match status" value="1"/>
</dbReference>
<keyword evidence="4 6" id="KW-0472">Membrane</keyword>
<feature type="transmembrane region" description="Helical" evidence="6">
    <location>
        <begin position="339"/>
        <end position="359"/>
    </location>
</feature>
<dbReference type="Pfam" id="PF00916">
    <property type="entry name" value="Sulfate_transp"/>
    <property type="match status" value="1"/>
</dbReference>
<comment type="subcellular location">
    <subcellularLocation>
        <location evidence="1">Membrane</location>
        <topology evidence="1">Multi-pass membrane protein</topology>
    </subcellularLocation>
</comment>
<feature type="transmembrane region" description="Helical" evidence="6">
    <location>
        <begin position="53"/>
        <end position="70"/>
    </location>
</feature>
<dbReference type="GO" id="GO:0055085">
    <property type="term" value="P:transmembrane transport"/>
    <property type="evidence" value="ECO:0007669"/>
    <property type="project" value="InterPro"/>
</dbReference>
<dbReference type="PROSITE" id="PS51371">
    <property type="entry name" value="CBS"/>
    <property type="match status" value="1"/>
</dbReference>
<feature type="transmembrane region" description="Helical" evidence="6">
    <location>
        <begin position="27"/>
        <end position="47"/>
    </location>
</feature>
<evidence type="ECO:0000313" key="9">
    <source>
        <dbReference type="EMBL" id="MBD5781225.1"/>
    </source>
</evidence>
<dbReference type="Pfam" id="PF01740">
    <property type="entry name" value="STAS"/>
    <property type="match status" value="1"/>
</dbReference>
<evidence type="ECO:0000256" key="2">
    <source>
        <dbReference type="ARBA" id="ARBA00022692"/>
    </source>
</evidence>
<evidence type="ECO:0000256" key="4">
    <source>
        <dbReference type="ARBA" id="ARBA00023136"/>
    </source>
</evidence>
<evidence type="ECO:0000256" key="3">
    <source>
        <dbReference type="ARBA" id="ARBA00022989"/>
    </source>
</evidence>
<dbReference type="InterPro" id="IPR046342">
    <property type="entry name" value="CBS_dom_sf"/>
</dbReference>
<dbReference type="PANTHER" id="PTHR11814">
    <property type="entry name" value="SULFATE TRANSPORTER"/>
    <property type="match status" value="1"/>
</dbReference>
<feature type="transmembrane region" description="Helical" evidence="6">
    <location>
        <begin position="210"/>
        <end position="227"/>
    </location>
</feature>
<dbReference type="InterPro" id="IPR011547">
    <property type="entry name" value="SLC26A/SulP_dom"/>
</dbReference>
<feature type="transmembrane region" description="Helical" evidence="6">
    <location>
        <begin position="403"/>
        <end position="430"/>
    </location>
</feature>
<keyword evidence="3 6" id="KW-1133">Transmembrane helix</keyword>
<protein>
    <submittedName>
        <fullName evidence="9">STAS domain-containing protein</fullName>
    </submittedName>
</protein>
<feature type="transmembrane region" description="Helical" evidence="6">
    <location>
        <begin position="185"/>
        <end position="203"/>
    </location>
</feature>
<proteinExistence type="predicted"/>
<dbReference type="InterPro" id="IPR001902">
    <property type="entry name" value="SLC26A/SulP_fam"/>
</dbReference>
<accession>A0A927FBA7</accession>
<dbReference type="GO" id="GO:0016020">
    <property type="term" value="C:membrane"/>
    <property type="evidence" value="ECO:0007669"/>
    <property type="project" value="UniProtKB-SubCell"/>
</dbReference>
<evidence type="ECO:0000256" key="1">
    <source>
        <dbReference type="ARBA" id="ARBA00004141"/>
    </source>
</evidence>
<dbReference type="InterPro" id="IPR002645">
    <property type="entry name" value="STAS_dom"/>
</dbReference>
<evidence type="ECO:0000259" key="7">
    <source>
        <dbReference type="PROSITE" id="PS50801"/>
    </source>
</evidence>
<name>A0A927FBA7_9BACT</name>
<dbReference type="SUPFAM" id="SSF54631">
    <property type="entry name" value="CBS-domain pair"/>
    <property type="match status" value="1"/>
</dbReference>
<dbReference type="RefSeq" id="WP_191618325.1">
    <property type="nucleotide sequence ID" value="NZ_JACYFG010000040.1"/>
</dbReference>
<evidence type="ECO:0000313" key="10">
    <source>
        <dbReference type="Proteomes" id="UP000622317"/>
    </source>
</evidence>
<keyword evidence="5" id="KW-0129">CBS domain</keyword>
<keyword evidence="10" id="KW-1185">Reference proteome</keyword>
<feature type="transmembrane region" description="Helical" evidence="6">
    <location>
        <begin position="270"/>
        <end position="293"/>
    </location>
</feature>
<reference evidence="9" key="1">
    <citation type="submission" date="2020-09" db="EMBL/GenBank/DDBJ databases">
        <title>Pelagicoccus enzymogenes sp. nov. with an EPS production, isolated from marine sediment.</title>
        <authorList>
            <person name="Feng X."/>
        </authorList>
    </citation>
    <scope>NUCLEOTIDE SEQUENCE</scope>
    <source>
        <strain evidence="9">NFK12</strain>
    </source>
</reference>
<evidence type="ECO:0000259" key="8">
    <source>
        <dbReference type="PROSITE" id="PS51371"/>
    </source>
</evidence>
<dbReference type="Proteomes" id="UP000622317">
    <property type="component" value="Unassembled WGS sequence"/>
</dbReference>
<comment type="caution">
    <text evidence="9">The sequence shown here is derived from an EMBL/GenBank/DDBJ whole genome shotgun (WGS) entry which is preliminary data.</text>
</comment>
<dbReference type="PROSITE" id="PS50801">
    <property type="entry name" value="STAS"/>
    <property type="match status" value="1"/>
</dbReference>
<evidence type="ECO:0000256" key="6">
    <source>
        <dbReference type="SAM" id="Phobius"/>
    </source>
</evidence>
<feature type="domain" description="CBS" evidence="8">
    <location>
        <begin position="693"/>
        <end position="752"/>
    </location>
</feature>
<organism evidence="9 10">
    <name type="scientific">Pelagicoccus enzymogenes</name>
    <dbReference type="NCBI Taxonomy" id="2773457"/>
    <lineage>
        <taxon>Bacteria</taxon>
        <taxon>Pseudomonadati</taxon>
        <taxon>Verrucomicrobiota</taxon>
        <taxon>Opitutia</taxon>
        <taxon>Puniceicoccales</taxon>
        <taxon>Pelagicoccaceae</taxon>
        <taxon>Pelagicoccus</taxon>
    </lineage>
</organism>
<dbReference type="InterPro" id="IPR000644">
    <property type="entry name" value="CBS_dom"/>
</dbReference>
<keyword evidence="2 6" id="KW-0812">Transmembrane</keyword>
<evidence type="ECO:0000256" key="5">
    <source>
        <dbReference type="PROSITE-ProRule" id="PRU00703"/>
    </source>
</evidence>
<dbReference type="Gene3D" id="3.10.580.10">
    <property type="entry name" value="CBS-domain"/>
    <property type="match status" value="1"/>
</dbReference>
<gene>
    <name evidence="9" type="ORF">IEN85_17120</name>
</gene>